<dbReference type="SUPFAM" id="SSF52743">
    <property type="entry name" value="Subtilisin-like"/>
    <property type="match status" value="1"/>
</dbReference>
<dbReference type="InterPro" id="IPR050131">
    <property type="entry name" value="Peptidase_S8_subtilisin-like"/>
</dbReference>
<dbReference type="GO" id="GO:0006508">
    <property type="term" value="P:proteolysis"/>
    <property type="evidence" value="ECO:0007669"/>
    <property type="project" value="UniProtKB-KW"/>
</dbReference>
<dbReference type="InterPro" id="IPR023828">
    <property type="entry name" value="Peptidase_S8_Ser-AS"/>
</dbReference>
<keyword evidence="11" id="KW-1185">Reference proteome</keyword>
<dbReference type="PROSITE" id="PS00138">
    <property type="entry name" value="SUBTILASE_SER"/>
    <property type="match status" value="1"/>
</dbReference>
<dbReference type="Gene3D" id="3.30.70.80">
    <property type="entry name" value="Peptidase S8 propeptide/proteinase inhibitor I9"/>
    <property type="match status" value="1"/>
</dbReference>
<evidence type="ECO:0000313" key="11">
    <source>
        <dbReference type="Proteomes" id="UP001211065"/>
    </source>
</evidence>
<dbReference type="Pfam" id="PF00082">
    <property type="entry name" value="Peptidase_S8"/>
    <property type="match status" value="1"/>
</dbReference>
<dbReference type="PROSITE" id="PS00137">
    <property type="entry name" value="SUBTILASE_HIS"/>
    <property type="match status" value="1"/>
</dbReference>
<dbReference type="InterPro" id="IPR015500">
    <property type="entry name" value="Peptidase_S8_subtilisin-rel"/>
</dbReference>
<keyword evidence="4 5" id="KW-0720">Serine protease</keyword>
<dbReference type="InterPro" id="IPR036852">
    <property type="entry name" value="Peptidase_S8/S53_dom_sf"/>
</dbReference>
<evidence type="ECO:0000259" key="8">
    <source>
        <dbReference type="Pfam" id="PF00082"/>
    </source>
</evidence>
<name>A0AAD5TZ21_9FUNG</name>
<organism evidence="10 11">
    <name type="scientific">Clydaea vesicula</name>
    <dbReference type="NCBI Taxonomy" id="447962"/>
    <lineage>
        <taxon>Eukaryota</taxon>
        <taxon>Fungi</taxon>
        <taxon>Fungi incertae sedis</taxon>
        <taxon>Chytridiomycota</taxon>
        <taxon>Chytridiomycota incertae sedis</taxon>
        <taxon>Chytridiomycetes</taxon>
        <taxon>Lobulomycetales</taxon>
        <taxon>Lobulomycetaceae</taxon>
        <taxon>Clydaea</taxon>
    </lineage>
</organism>
<dbReference type="EMBL" id="JADGJW010000678">
    <property type="protein sequence ID" value="KAJ3213767.1"/>
    <property type="molecule type" value="Genomic_DNA"/>
</dbReference>
<dbReference type="FunFam" id="3.40.50.200:FF:000014">
    <property type="entry name" value="Proteinase K"/>
    <property type="match status" value="1"/>
</dbReference>
<feature type="active site" description="Charge relay system" evidence="5">
    <location>
        <position position="162"/>
    </location>
</feature>
<feature type="domain" description="Inhibitor I9" evidence="9">
    <location>
        <begin position="26"/>
        <end position="117"/>
    </location>
</feature>
<evidence type="ECO:0000256" key="7">
    <source>
        <dbReference type="SAM" id="SignalP"/>
    </source>
</evidence>
<dbReference type="CDD" id="cd04077">
    <property type="entry name" value="Peptidases_S8_PCSK9_ProteinaseK_like"/>
    <property type="match status" value="1"/>
</dbReference>
<protein>
    <submittedName>
        <fullName evidence="10">Uncharacterized protein</fullName>
    </submittedName>
</protein>
<feature type="signal peptide" evidence="7">
    <location>
        <begin position="1"/>
        <end position="16"/>
    </location>
</feature>
<dbReference type="InterPro" id="IPR010259">
    <property type="entry name" value="S8pro/Inhibitor_I9"/>
</dbReference>
<dbReference type="Gene3D" id="3.40.50.200">
    <property type="entry name" value="Peptidase S8/S53 domain"/>
    <property type="match status" value="1"/>
</dbReference>
<dbReference type="InterPro" id="IPR000209">
    <property type="entry name" value="Peptidase_S8/S53_dom"/>
</dbReference>
<evidence type="ECO:0000313" key="10">
    <source>
        <dbReference type="EMBL" id="KAJ3213767.1"/>
    </source>
</evidence>
<dbReference type="InterPro" id="IPR037045">
    <property type="entry name" value="S8pro/Inhibitor_I9_sf"/>
</dbReference>
<dbReference type="PRINTS" id="PR00723">
    <property type="entry name" value="SUBTILISIN"/>
</dbReference>
<evidence type="ECO:0000256" key="6">
    <source>
        <dbReference type="RuleBase" id="RU003355"/>
    </source>
</evidence>
<reference evidence="10" key="1">
    <citation type="submission" date="2020-05" db="EMBL/GenBank/DDBJ databases">
        <title>Phylogenomic resolution of chytrid fungi.</title>
        <authorList>
            <person name="Stajich J.E."/>
            <person name="Amses K."/>
            <person name="Simmons R."/>
            <person name="Seto K."/>
            <person name="Myers J."/>
            <person name="Bonds A."/>
            <person name="Quandt C.A."/>
            <person name="Barry K."/>
            <person name="Liu P."/>
            <person name="Grigoriev I."/>
            <person name="Longcore J.E."/>
            <person name="James T.Y."/>
        </authorList>
    </citation>
    <scope>NUCLEOTIDE SEQUENCE</scope>
    <source>
        <strain evidence="10">JEL0476</strain>
    </source>
</reference>
<feature type="chain" id="PRO_5042094647" evidence="7">
    <location>
        <begin position="17"/>
        <end position="416"/>
    </location>
</feature>
<dbReference type="PROSITE" id="PS00136">
    <property type="entry name" value="SUBTILASE_ASP"/>
    <property type="match status" value="1"/>
</dbReference>
<accession>A0AAD5TZ21</accession>
<evidence type="ECO:0000256" key="1">
    <source>
        <dbReference type="ARBA" id="ARBA00011073"/>
    </source>
</evidence>
<dbReference type="Pfam" id="PF05922">
    <property type="entry name" value="Inhibitor_I9"/>
    <property type="match status" value="1"/>
</dbReference>
<dbReference type="AlphaFoldDB" id="A0AAD5TZ21"/>
<evidence type="ECO:0000256" key="3">
    <source>
        <dbReference type="ARBA" id="ARBA00022801"/>
    </source>
</evidence>
<dbReference type="SUPFAM" id="SSF54897">
    <property type="entry name" value="Protease propeptides/inhibitors"/>
    <property type="match status" value="1"/>
</dbReference>
<keyword evidence="2 5" id="KW-0645">Protease</keyword>
<dbReference type="GO" id="GO:0005615">
    <property type="term" value="C:extracellular space"/>
    <property type="evidence" value="ECO:0007669"/>
    <property type="project" value="TreeGrafter"/>
</dbReference>
<gene>
    <name evidence="10" type="ORF">HK099_007192</name>
</gene>
<feature type="domain" description="Peptidase S8/S53" evidence="8">
    <location>
        <begin position="153"/>
        <end position="395"/>
    </location>
</feature>
<dbReference type="PROSITE" id="PS51892">
    <property type="entry name" value="SUBTILASE"/>
    <property type="match status" value="1"/>
</dbReference>
<evidence type="ECO:0000256" key="4">
    <source>
        <dbReference type="ARBA" id="ARBA00022825"/>
    </source>
</evidence>
<dbReference type="GO" id="GO:0004252">
    <property type="term" value="F:serine-type endopeptidase activity"/>
    <property type="evidence" value="ECO:0007669"/>
    <property type="project" value="UniProtKB-UniRule"/>
</dbReference>
<evidence type="ECO:0000256" key="2">
    <source>
        <dbReference type="ARBA" id="ARBA00022670"/>
    </source>
</evidence>
<keyword evidence="7" id="KW-0732">Signal</keyword>
<feature type="active site" description="Charge relay system" evidence="5">
    <location>
        <position position="364"/>
    </location>
</feature>
<dbReference type="InterPro" id="IPR023827">
    <property type="entry name" value="Peptidase_S8_Asp-AS"/>
</dbReference>
<comment type="similarity">
    <text evidence="1 5 6">Belongs to the peptidase S8 family.</text>
</comment>
<dbReference type="Proteomes" id="UP001211065">
    <property type="component" value="Unassembled WGS sequence"/>
</dbReference>
<sequence>MKILSTLLLFSTVVVAAPSASLNYEYIVKLKVSDNGLTKREPHDLSWAEDIVKKYIPNSFVDSNEKWTTKSNTPKLFFKYSFGQFEGFAVKAPKEAINEFKNDPRVEYVTRDRKLKLFADEEIVQTNPTWGINRVDQRNLPLDNTYSYAPNAGKGITVYVVDTGLDNTHPEFEGRARWGGSFVNGVESSDVSDFHGHGTHCAGTIASKTYGIAKKAEIVSLKVFDRNGGGDSGVIAALNWISKNATPGKSVVSMSLGTDLANCVDVETDPSQEVCNNQAMKDAVAAVATTLNIPVAVAAGNDATDACKVAPASEPLAYTVGSSTKTDNLSSFSNYGRCVDIIAPGSSITSTWKNGGISTISGTSMATPHVAGAFALLLSQQSFSKVQDAYDAMTNLSTANVVKNLPSNTFNRLLYI</sequence>
<feature type="active site" description="Charge relay system" evidence="5">
    <location>
        <position position="197"/>
    </location>
</feature>
<dbReference type="PANTHER" id="PTHR43806">
    <property type="entry name" value="PEPTIDASE S8"/>
    <property type="match status" value="1"/>
</dbReference>
<evidence type="ECO:0000259" key="9">
    <source>
        <dbReference type="Pfam" id="PF05922"/>
    </source>
</evidence>
<comment type="caution">
    <text evidence="10">The sequence shown here is derived from an EMBL/GenBank/DDBJ whole genome shotgun (WGS) entry which is preliminary data.</text>
</comment>
<evidence type="ECO:0000256" key="5">
    <source>
        <dbReference type="PROSITE-ProRule" id="PRU01240"/>
    </source>
</evidence>
<dbReference type="InterPro" id="IPR022398">
    <property type="entry name" value="Peptidase_S8_His-AS"/>
</dbReference>
<proteinExistence type="inferred from homology"/>
<keyword evidence="3 5" id="KW-0378">Hydrolase</keyword>
<dbReference type="PANTHER" id="PTHR43806:SF11">
    <property type="entry name" value="CEREVISIN-RELATED"/>
    <property type="match status" value="1"/>
</dbReference>
<dbReference type="InterPro" id="IPR034193">
    <property type="entry name" value="PCSK9_ProteinaseK-like"/>
</dbReference>